<dbReference type="Gene3D" id="1.10.10.10">
    <property type="entry name" value="Winged helix-like DNA-binding domain superfamily/Winged helix DNA-binding domain"/>
    <property type="match status" value="1"/>
</dbReference>
<dbReference type="AlphaFoldDB" id="A0A8H5MFX7"/>
<dbReference type="InterPro" id="IPR006785">
    <property type="entry name" value="Pex14_N"/>
</dbReference>
<keyword evidence="2" id="KW-0812">Transmembrane</keyword>
<dbReference type="OrthoDB" id="441517at2759"/>
<keyword evidence="2" id="KW-0472">Membrane</keyword>
<name>A0A8H5MFX7_9AGAR</name>
<feature type="compositionally biased region" description="Polar residues" evidence="1">
    <location>
        <begin position="1"/>
        <end position="14"/>
    </location>
</feature>
<reference evidence="4 5" key="1">
    <citation type="journal article" date="2020" name="ISME J.">
        <title>Uncovering the hidden diversity of litter-decomposition mechanisms in mushroom-forming fungi.</title>
        <authorList>
            <person name="Floudas D."/>
            <person name="Bentzer J."/>
            <person name="Ahren D."/>
            <person name="Johansson T."/>
            <person name="Persson P."/>
            <person name="Tunlid A."/>
        </authorList>
    </citation>
    <scope>NUCLEOTIDE SEQUENCE [LARGE SCALE GENOMIC DNA]</scope>
    <source>
        <strain evidence="4 5">CBS 406.79</strain>
    </source>
</reference>
<organism evidence="4 5">
    <name type="scientific">Collybiopsis confluens</name>
    <dbReference type="NCBI Taxonomy" id="2823264"/>
    <lineage>
        <taxon>Eukaryota</taxon>
        <taxon>Fungi</taxon>
        <taxon>Dikarya</taxon>
        <taxon>Basidiomycota</taxon>
        <taxon>Agaricomycotina</taxon>
        <taxon>Agaricomycetes</taxon>
        <taxon>Agaricomycetidae</taxon>
        <taxon>Agaricales</taxon>
        <taxon>Marasmiineae</taxon>
        <taxon>Omphalotaceae</taxon>
        <taxon>Collybiopsis</taxon>
    </lineage>
</organism>
<dbReference type="EMBL" id="JAACJN010000003">
    <property type="protein sequence ID" value="KAF5393005.1"/>
    <property type="molecule type" value="Genomic_DNA"/>
</dbReference>
<evidence type="ECO:0000313" key="5">
    <source>
        <dbReference type="Proteomes" id="UP000518752"/>
    </source>
</evidence>
<accession>A0A8H5MFX7</accession>
<feature type="domain" description="Peroxisome membrane anchor protein Pex14p N-terminal" evidence="3">
    <location>
        <begin position="38"/>
        <end position="83"/>
    </location>
</feature>
<evidence type="ECO:0000259" key="3">
    <source>
        <dbReference type="Pfam" id="PF04695"/>
    </source>
</evidence>
<dbReference type="InterPro" id="IPR036388">
    <property type="entry name" value="WH-like_DNA-bd_sf"/>
</dbReference>
<sequence>MAGDSDTTSNTTHPAHTDRENPEPASEGSMSPAGDATDRSELISRARIFLSSPQIQNQDIFAKRAFLLEKGLNEYEIEQILREMSPSTNLSSTPPSGLLTMLIGLARLFVWISGGSAALLLLYHRYVLPRIIRTAEARRSLKSHQVGLLLKLNASLKSFKEVQTDSYAVLPQPNPHKEPASFAGCHGLMDVLKEAETQKLELRKVPHSTLLRCAWEDYRKLPDCANLNPRTEELFQVLESRIPWLVSDEGIAFEHSLWDTLSTTSAFEGTVSQDSPENFPPPVRWAYIPPKPTQTTPFISSLESLSRVTSTYTPTPTSSYQPTLQTMSEFTGYISSNLYTPYRPPPLPGTVSPSTGDISDGLKKEIRALKGLALNRRSFMPTIPRPSFSTQPS</sequence>
<evidence type="ECO:0000313" key="4">
    <source>
        <dbReference type="EMBL" id="KAF5393005.1"/>
    </source>
</evidence>
<dbReference type="Pfam" id="PF04695">
    <property type="entry name" value="Pex14_N"/>
    <property type="match status" value="1"/>
</dbReference>
<dbReference type="Proteomes" id="UP000518752">
    <property type="component" value="Unassembled WGS sequence"/>
</dbReference>
<keyword evidence="2" id="KW-1133">Transmembrane helix</keyword>
<evidence type="ECO:0000256" key="1">
    <source>
        <dbReference type="SAM" id="MobiDB-lite"/>
    </source>
</evidence>
<comment type="caution">
    <text evidence="4">The sequence shown here is derived from an EMBL/GenBank/DDBJ whole genome shotgun (WGS) entry which is preliminary data.</text>
</comment>
<keyword evidence="5" id="KW-1185">Reference proteome</keyword>
<feature type="transmembrane region" description="Helical" evidence="2">
    <location>
        <begin position="98"/>
        <end position="123"/>
    </location>
</feature>
<feature type="region of interest" description="Disordered" evidence="1">
    <location>
        <begin position="1"/>
        <end position="37"/>
    </location>
</feature>
<proteinExistence type="predicted"/>
<gene>
    <name evidence="4" type="ORF">D9757_001316</name>
</gene>
<evidence type="ECO:0000256" key="2">
    <source>
        <dbReference type="SAM" id="Phobius"/>
    </source>
</evidence>
<protein>
    <recommendedName>
        <fullName evidence="3">Peroxisome membrane anchor protein Pex14p N-terminal domain-containing protein</fullName>
    </recommendedName>
</protein>